<dbReference type="SUPFAM" id="SSF47616">
    <property type="entry name" value="GST C-terminal domain-like"/>
    <property type="match status" value="1"/>
</dbReference>
<protein>
    <submittedName>
        <fullName evidence="5">Glutathione S-transferase family protein</fullName>
    </submittedName>
</protein>
<organism evidence="5 6">
    <name type="scientific">Candidatus Galacturonatibacter soehngenii</name>
    <dbReference type="NCBI Taxonomy" id="2307010"/>
    <lineage>
        <taxon>Bacteria</taxon>
        <taxon>Bacillati</taxon>
        <taxon>Bacillota</taxon>
        <taxon>Clostridia</taxon>
        <taxon>Lachnospirales</taxon>
        <taxon>Lachnospiraceae</taxon>
        <taxon>Candidatus Galacturonatibacter</taxon>
    </lineage>
</organism>
<dbReference type="PANTHER" id="PTHR32419:SF6">
    <property type="entry name" value="GLUTATHIONE S-TRANSFERASE OMEGA-LIKE 1-RELATED"/>
    <property type="match status" value="1"/>
</dbReference>
<evidence type="ECO:0000313" key="6">
    <source>
        <dbReference type="Proteomes" id="UP000461768"/>
    </source>
</evidence>
<accession>A0A7V7QII7</accession>
<proteinExistence type="predicted"/>
<dbReference type="InterPro" id="IPR047047">
    <property type="entry name" value="GST_Omega-like_C"/>
</dbReference>
<reference evidence="5 6" key="2">
    <citation type="submission" date="2020-02" db="EMBL/GenBank/DDBJ databases">
        <title>Candidatus Galacturonibacter soehngenii shows hetero-acetogenic catabolism of galacturonic acid but lacks a canonical carbon monoxide dehydrogenase/acetyl-CoA synthase complex.</title>
        <authorList>
            <person name="Diender M."/>
            <person name="Stouten G.R."/>
            <person name="Petersen J.F."/>
            <person name="Nielsen P.H."/>
            <person name="Dueholm M.S."/>
            <person name="Pronk J.T."/>
            <person name="Van Loosdrecht M.C.M."/>
        </authorList>
    </citation>
    <scope>NUCLEOTIDE SEQUENCE [LARGE SCALE GENOMIC DNA]</scope>
    <source>
        <strain evidence="5">GalUA</strain>
    </source>
</reference>
<dbReference type="OrthoDB" id="9769158at2"/>
<dbReference type="CDD" id="cd03190">
    <property type="entry name" value="GST_C_Omega_like"/>
    <property type="match status" value="1"/>
</dbReference>
<keyword evidence="5" id="KW-0808">Transferase</keyword>
<evidence type="ECO:0000256" key="1">
    <source>
        <dbReference type="PIRSR" id="PIRSR015753-1"/>
    </source>
</evidence>
<name>A0A7V7QII7_9FIRM</name>
<keyword evidence="6" id="KW-1185">Reference proteome</keyword>
<feature type="binding site" evidence="2">
    <location>
        <position position="101"/>
    </location>
    <ligand>
        <name>glutathione</name>
        <dbReference type="ChEBI" id="CHEBI:57925"/>
    </ligand>
</feature>
<dbReference type="Gene3D" id="1.20.1050.10">
    <property type="match status" value="1"/>
</dbReference>
<feature type="active site" description="Proton donor/acceptor" evidence="1">
    <location>
        <position position="199"/>
    </location>
</feature>
<dbReference type="AlphaFoldDB" id="A0A7V7QII7"/>
<dbReference type="InterPro" id="IPR036282">
    <property type="entry name" value="Glutathione-S-Trfase_C_sf"/>
</dbReference>
<dbReference type="Pfam" id="PF13410">
    <property type="entry name" value="GST_C_2"/>
    <property type="match status" value="1"/>
</dbReference>
<dbReference type="PANTHER" id="PTHR32419">
    <property type="entry name" value="GLUTATHIONYL-HYDROQUINONE REDUCTASE"/>
    <property type="match status" value="1"/>
</dbReference>
<dbReference type="SFLD" id="SFLDS00019">
    <property type="entry name" value="Glutathione_Transferase_(cytos"/>
    <property type="match status" value="1"/>
</dbReference>
<dbReference type="GO" id="GO:0005737">
    <property type="term" value="C:cytoplasm"/>
    <property type="evidence" value="ECO:0007669"/>
    <property type="project" value="TreeGrafter"/>
</dbReference>
<evidence type="ECO:0000313" key="5">
    <source>
        <dbReference type="EMBL" id="KAB1436037.1"/>
    </source>
</evidence>
<feature type="binding site" evidence="2">
    <location>
        <begin position="133"/>
        <end position="136"/>
    </location>
    <ligand>
        <name>glutathione</name>
        <dbReference type="ChEBI" id="CHEBI:57925"/>
    </ligand>
</feature>
<dbReference type="InterPro" id="IPR016639">
    <property type="entry name" value="GST_Omega/GSH"/>
</dbReference>
<dbReference type="GO" id="GO:0004364">
    <property type="term" value="F:glutathione transferase activity"/>
    <property type="evidence" value="ECO:0007669"/>
    <property type="project" value="InterPro"/>
</dbReference>
<feature type="domain" description="GST C-terminal" evidence="4">
    <location>
        <begin position="176"/>
        <end position="300"/>
    </location>
</feature>
<dbReference type="InterPro" id="IPR040079">
    <property type="entry name" value="Glutathione_S-Trfase"/>
</dbReference>
<dbReference type="InterPro" id="IPR036249">
    <property type="entry name" value="Thioredoxin-like_sf"/>
</dbReference>
<comment type="caution">
    <text evidence="5">The sequence shown here is derived from an EMBL/GenBank/DDBJ whole genome shotgun (WGS) entry which is preliminary data.</text>
</comment>
<feature type="active site" description="Nucleophile" evidence="1">
    <location>
        <position position="68"/>
    </location>
</feature>
<evidence type="ECO:0000259" key="4">
    <source>
        <dbReference type="PROSITE" id="PS50405"/>
    </source>
</evidence>
<evidence type="ECO:0000256" key="3">
    <source>
        <dbReference type="PIRSR" id="PIRSR015753-3"/>
    </source>
</evidence>
<feature type="site" description="Lowers pKa of active site Cys" evidence="3">
    <location>
        <position position="300"/>
    </location>
</feature>
<dbReference type="SFLD" id="SFLDG01148">
    <property type="entry name" value="Xi_(cytGST)"/>
    <property type="match status" value="1"/>
</dbReference>
<dbReference type="Gene3D" id="3.40.30.10">
    <property type="entry name" value="Glutaredoxin"/>
    <property type="match status" value="1"/>
</dbReference>
<dbReference type="EMBL" id="WAGX01000007">
    <property type="protein sequence ID" value="KAB1436037.1"/>
    <property type="molecule type" value="Genomic_DNA"/>
</dbReference>
<dbReference type="SUPFAM" id="SSF52833">
    <property type="entry name" value="Thioredoxin-like"/>
    <property type="match status" value="1"/>
</dbReference>
<gene>
    <name evidence="5" type="ORF">F7O84_16855</name>
</gene>
<dbReference type="PROSITE" id="PS50405">
    <property type="entry name" value="GST_CTER"/>
    <property type="match status" value="1"/>
</dbReference>
<sequence>MASEKKLTNIDDKEQFFGKVATAEEVNELSKTGAFVRQENRFITPFGTKEGELPIEAGRYRLIWTPLCPWATRQVIAFKLLGLEDVISVGTVAPIRTEKGWEFSLDKDGVDPELKIRYLPEIYAATDPQYTGRATVPAVIDLKTKQVVNNDYHHLSKYWETVWEPFHKKGAPDLYPKELRDEIDALNDILFHEVNNGVYKAGFAQSQEAYENAYDLVFQRLDWLEERLSKGRYLFGDQLTDSDIRLYVTLARFDIAYYFAFRTNRNRIADYDNLWNYAKDLYSIPAFKEATDFDAIKRGYLLGNHAHNPYGLLPKGPDLSIWEEPNNREEKFGKNKFTY</sequence>
<dbReference type="Proteomes" id="UP000461768">
    <property type="component" value="Unassembled WGS sequence"/>
</dbReference>
<evidence type="ECO:0000256" key="2">
    <source>
        <dbReference type="PIRSR" id="PIRSR015753-2"/>
    </source>
</evidence>
<reference evidence="5 6" key="1">
    <citation type="submission" date="2019-09" db="EMBL/GenBank/DDBJ databases">
        <authorList>
            <person name="Valk L.C."/>
        </authorList>
    </citation>
    <scope>NUCLEOTIDE SEQUENCE [LARGE SCALE GENOMIC DNA]</scope>
    <source>
        <strain evidence="5">GalUA</strain>
    </source>
</reference>
<feature type="site" description="Lowers pKa of active site Cys" evidence="3">
    <location>
        <position position="257"/>
    </location>
</feature>
<dbReference type="PIRSF" id="PIRSF015753">
    <property type="entry name" value="GST"/>
    <property type="match status" value="1"/>
</dbReference>
<dbReference type="RefSeq" id="WP_151147946.1">
    <property type="nucleotide sequence ID" value="NZ_WAGX01000007.1"/>
</dbReference>
<dbReference type="InterPro" id="IPR010987">
    <property type="entry name" value="Glutathione-S-Trfase_C-like"/>
</dbReference>
<dbReference type="SFLD" id="SFLDG01206">
    <property type="entry name" value="Xi.1"/>
    <property type="match status" value="1"/>
</dbReference>